<dbReference type="RefSeq" id="WP_110036294.1">
    <property type="nucleotide sequence ID" value="NZ_QGTL01000002.1"/>
</dbReference>
<evidence type="ECO:0000313" key="7">
    <source>
        <dbReference type="Proteomes" id="UP000246410"/>
    </source>
</evidence>
<name>A0A317NUQ6_9NOCA</name>
<evidence type="ECO:0000259" key="5">
    <source>
        <dbReference type="SMART" id="SM00822"/>
    </source>
</evidence>
<keyword evidence="2" id="KW-0521">NADP</keyword>
<dbReference type="Proteomes" id="UP000246410">
    <property type="component" value="Unassembled WGS sequence"/>
</dbReference>
<dbReference type="InterPro" id="IPR057326">
    <property type="entry name" value="KR_dom"/>
</dbReference>
<evidence type="ECO:0000313" key="6">
    <source>
        <dbReference type="EMBL" id="PWV79106.1"/>
    </source>
</evidence>
<dbReference type="SMART" id="SM00822">
    <property type="entry name" value="PKS_KR"/>
    <property type="match status" value="1"/>
</dbReference>
<feature type="domain" description="Ketoreductase" evidence="5">
    <location>
        <begin position="2"/>
        <end position="167"/>
    </location>
</feature>
<evidence type="ECO:0000256" key="3">
    <source>
        <dbReference type="ARBA" id="ARBA00023002"/>
    </source>
</evidence>
<dbReference type="PRINTS" id="PR00081">
    <property type="entry name" value="GDHRDH"/>
</dbReference>
<dbReference type="SUPFAM" id="SSF51735">
    <property type="entry name" value="NAD(P)-binding Rossmann-fold domains"/>
    <property type="match status" value="1"/>
</dbReference>
<dbReference type="InterPro" id="IPR036291">
    <property type="entry name" value="NAD(P)-bd_dom_sf"/>
</dbReference>
<dbReference type="InterPro" id="IPR002347">
    <property type="entry name" value="SDR_fam"/>
</dbReference>
<gene>
    <name evidence="6" type="ORF">DFR69_102165</name>
</gene>
<reference evidence="6 7" key="1">
    <citation type="submission" date="2018-05" db="EMBL/GenBank/DDBJ databases">
        <title>Genomic Encyclopedia of Type Strains, Phase IV (KMG-IV): sequencing the most valuable type-strain genomes for metagenomic binning, comparative biology and taxonomic classification.</title>
        <authorList>
            <person name="Goeker M."/>
        </authorList>
    </citation>
    <scope>NUCLEOTIDE SEQUENCE [LARGE SCALE GENOMIC DNA]</scope>
    <source>
        <strain evidence="6 7">DSM 44717</strain>
    </source>
</reference>
<dbReference type="GO" id="GO:0016491">
    <property type="term" value="F:oxidoreductase activity"/>
    <property type="evidence" value="ECO:0007669"/>
    <property type="project" value="UniProtKB-KW"/>
</dbReference>
<evidence type="ECO:0000256" key="1">
    <source>
        <dbReference type="ARBA" id="ARBA00006484"/>
    </source>
</evidence>
<sequence>MSTAVITGSNRGLGFATAEALAAAGTRVLLTSRREADAKDAAATLTARGYEAHGIELDVTDADSVARAAEWVRQNFGTLDILVNNAGILPEATDAEEHEFASLPLFRESFDTNVFGAVAMIEALLPMLGTSAAGRIVNVSTTMGSLAEQLNPESPYYGMVLPAYQSSKAALNAVTIALSKKLADTTTKVTSVCPGFVQTDLTPINRDQAPLTATEAAAVVVRAATLPADAPSGSFFDANGTVAW</sequence>
<dbReference type="PANTHER" id="PTHR43490">
    <property type="entry name" value="(+)-NEOMENTHOL DEHYDROGENASE"/>
    <property type="match status" value="1"/>
</dbReference>
<evidence type="ECO:0000256" key="4">
    <source>
        <dbReference type="RuleBase" id="RU000363"/>
    </source>
</evidence>
<dbReference type="Pfam" id="PF00106">
    <property type="entry name" value="adh_short"/>
    <property type="match status" value="1"/>
</dbReference>
<dbReference type="Gene3D" id="3.40.50.720">
    <property type="entry name" value="NAD(P)-binding Rossmann-like Domain"/>
    <property type="match status" value="1"/>
</dbReference>
<dbReference type="PANTHER" id="PTHR43490:SF99">
    <property type="entry name" value="SHORT-CHAIN DEHYDROGENASE_REDUCTASE"/>
    <property type="match status" value="1"/>
</dbReference>
<dbReference type="EMBL" id="QGTL01000002">
    <property type="protein sequence ID" value="PWV79106.1"/>
    <property type="molecule type" value="Genomic_DNA"/>
</dbReference>
<accession>A0A317NUQ6</accession>
<organism evidence="6 7">
    <name type="scientific">Nocardia neocaledoniensis</name>
    <dbReference type="NCBI Taxonomy" id="236511"/>
    <lineage>
        <taxon>Bacteria</taxon>
        <taxon>Bacillati</taxon>
        <taxon>Actinomycetota</taxon>
        <taxon>Actinomycetes</taxon>
        <taxon>Mycobacteriales</taxon>
        <taxon>Nocardiaceae</taxon>
        <taxon>Nocardia</taxon>
    </lineage>
</organism>
<keyword evidence="3" id="KW-0560">Oxidoreductase</keyword>
<proteinExistence type="inferred from homology"/>
<keyword evidence="7" id="KW-1185">Reference proteome</keyword>
<comment type="caution">
    <text evidence="6">The sequence shown here is derived from an EMBL/GenBank/DDBJ whole genome shotgun (WGS) entry which is preliminary data.</text>
</comment>
<dbReference type="AlphaFoldDB" id="A0A317NUQ6"/>
<evidence type="ECO:0000256" key="2">
    <source>
        <dbReference type="ARBA" id="ARBA00022857"/>
    </source>
</evidence>
<protein>
    <submittedName>
        <fullName evidence="6">NADP-dependent 3-hydroxy acid dehydrogenase YdfG</fullName>
    </submittedName>
</protein>
<dbReference type="PRINTS" id="PR00080">
    <property type="entry name" value="SDRFAMILY"/>
</dbReference>
<comment type="similarity">
    <text evidence="1 4">Belongs to the short-chain dehydrogenases/reductases (SDR) family.</text>
</comment>